<protein>
    <recommendedName>
        <fullName evidence="2">Serine aminopeptidase S33 domain-containing protein</fullName>
    </recommendedName>
</protein>
<accession>A0A381VAZ3</accession>
<dbReference type="PANTHER" id="PTHR33428">
    <property type="entry name" value="CHLOROPHYLLASE-2, CHLOROPLASTIC"/>
    <property type="match status" value="1"/>
</dbReference>
<dbReference type="Gene3D" id="3.40.50.1820">
    <property type="entry name" value="alpha/beta hydrolase"/>
    <property type="match status" value="1"/>
</dbReference>
<reference evidence="1" key="1">
    <citation type="submission" date="2018-05" db="EMBL/GenBank/DDBJ databases">
        <authorList>
            <person name="Lanie J.A."/>
            <person name="Ng W.-L."/>
            <person name="Kazmierczak K.M."/>
            <person name="Andrzejewski T.M."/>
            <person name="Davidsen T.M."/>
            <person name="Wayne K.J."/>
            <person name="Tettelin H."/>
            <person name="Glass J.I."/>
            <person name="Rusch D."/>
            <person name="Podicherti R."/>
            <person name="Tsui H.-C.T."/>
            <person name="Winkler M.E."/>
        </authorList>
    </citation>
    <scope>NUCLEOTIDE SEQUENCE</scope>
</reference>
<dbReference type="EMBL" id="UINC01008196">
    <property type="protein sequence ID" value="SVA36938.1"/>
    <property type="molecule type" value="Genomic_DNA"/>
</dbReference>
<proteinExistence type="predicted"/>
<dbReference type="AlphaFoldDB" id="A0A381VAZ3"/>
<dbReference type="InterPro" id="IPR029058">
    <property type="entry name" value="AB_hydrolase_fold"/>
</dbReference>
<organism evidence="1">
    <name type="scientific">marine metagenome</name>
    <dbReference type="NCBI Taxonomy" id="408172"/>
    <lineage>
        <taxon>unclassified sequences</taxon>
        <taxon>metagenomes</taxon>
        <taxon>ecological metagenomes</taxon>
    </lineage>
</organism>
<dbReference type="Pfam" id="PF07224">
    <property type="entry name" value="Chlorophyllase"/>
    <property type="match status" value="1"/>
</dbReference>
<dbReference type="SUPFAM" id="SSF53474">
    <property type="entry name" value="alpha/beta-Hydrolases"/>
    <property type="match status" value="1"/>
</dbReference>
<evidence type="ECO:0008006" key="2">
    <source>
        <dbReference type="Google" id="ProtNLM"/>
    </source>
</evidence>
<dbReference type="PANTHER" id="PTHR33428:SF14">
    <property type="entry name" value="CARBOXYLESTERASE TYPE B DOMAIN-CONTAINING PROTEIN"/>
    <property type="match status" value="1"/>
</dbReference>
<dbReference type="InterPro" id="IPR017395">
    <property type="entry name" value="Chlorophyllase-like"/>
</dbReference>
<sequence length="239" mass="25136">MLIILVATAPAWGSADTLYKASRGPYTIGVPAVIELAAPSRDRIVPTRVSYPKEDGPFPLVVFSHGALCTGDGYVRLADHWASHGYVVLLPTHLGAGSAGRPGADEASLIFQSQIADMSSLLDALPVIESEFEELHGVIDATRIAAAGHSMGALVATIVSGLPVLEPGGRQASYADERFDVAVLLSGPGPLPIIPENAWTNVYLPTFVSTGTRDHANRGGLGATWKWRLGAYERTPGGN</sequence>
<evidence type="ECO:0000313" key="1">
    <source>
        <dbReference type="EMBL" id="SVA36938.1"/>
    </source>
</evidence>
<name>A0A381VAZ3_9ZZZZ</name>
<feature type="non-terminal residue" evidence="1">
    <location>
        <position position="239"/>
    </location>
</feature>
<gene>
    <name evidence="1" type="ORF">METZ01_LOCUS89792</name>
</gene>